<reference evidence="2" key="1">
    <citation type="submission" date="2023-09" db="UniProtKB">
        <authorList>
            <consortium name="Ensembl"/>
        </authorList>
    </citation>
    <scope>IDENTIFICATION</scope>
</reference>
<evidence type="ECO:0000313" key="2">
    <source>
        <dbReference type="Ensembl" id="ENSCCNP00000010111.1"/>
    </source>
</evidence>
<feature type="region of interest" description="Disordered" evidence="1">
    <location>
        <begin position="43"/>
        <end position="76"/>
    </location>
</feature>
<dbReference type="Ensembl" id="ENSCCNT00000013314.1">
    <property type="protein sequence ID" value="ENSCCNP00000010111.1"/>
    <property type="gene ID" value="ENSCCNG00000010630.1"/>
</dbReference>
<evidence type="ECO:0000256" key="1">
    <source>
        <dbReference type="SAM" id="MobiDB-lite"/>
    </source>
</evidence>
<dbReference type="AlphaFoldDB" id="A0A8C0WEA2"/>
<accession>A0A8C0WEA2</accession>
<organism evidence="2">
    <name type="scientific">Castor canadensis</name>
    <name type="common">American beaver</name>
    <dbReference type="NCBI Taxonomy" id="51338"/>
    <lineage>
        <taxon>Eukaryota</taxon>
        <taxon>Metazoa</taxon>
        <taxon>Chordata</taxon>
        <taxon>Craniata</taxon>
        <taxon>Vertebrata</taxon>
        <taxon>Euteleostomi</taxon>
        <taxon>Mammalia</taxon>
        <taxon>Eutheria</taxon>
        <taxon>Euarchontoglires</taxon>
        <taxon>Glires</taxon>
        <taxon>Rodentia</taxon>
        <taxon>Castorimorpha</taxon>
        <taxon>Castoridae</taxon>
        <taxon>Castor</taxon>
    </lineage>
</organism>
<proteinExistence type="predicted"/>
<feature type="compositionally biased region" description="Polar residues" evidence="1">
    <location>
        <begin position="51"/>
        <end position="67"/>
    </location>
</feature>
<name>A0A8C0WEA2_CASCN</name>
<sequence>MAAPSEGPVFASRVEKTWGAVMRSPERTPQKVRQLITGLRWKREEMDASQRKNTSATFQSVNGSPQAEQPPLESTSKEAFFNRVEIFSSLKTPICWEYESMC</sequence>
<protein>
    <submittedName>
        <fullName evidence="2">Uncharacterized protein</fullName>
    </submittedName>
</protein>